<feature type="region of interest" description="Disordered" evidence="1">
    <location>
        <begin position="71"/>
        <end position="175"/>
    </location>
</feature>
<proteinExistence type="predicted"/>
<feature type="compositionally biased region" description="Acidic residues" evidence="1">
    <location>
        <begin position="166"/>
        <end position="175"/>
    </location>
</feature>
<dbReference type="OrthoDB" id="1908091at2759"/>
<evidence type="ECO:0000313" key="2">
    <source>
        <dbReference type="EMBL" id="KAJ0985280.1"/>
    </source>
</evidence>
<evidence type="ECO:0000256" key="1">
    <source>
        <dbReference type="SAM" id="MobiDB-lite"/>
    </source>
</evidence>
<evidence type="ECO:0000313" key="3">
    <source>
        <dbReference type="Proteomes" id="UP001085076"/>
    </source>
</evidence>
<reference evidence="2" key="2">
    <citation type="journal article" date="2022" name="Hortic Res">
        <title>The genome of Dioscorea zingiberensis sheds light on the biosynthesis, origin and evolution of the medicinally important diosgenin saponins.</title>
        <authorList>
            <person name="Li Y."/>
            <person name="Tan C."/>
            <person name="Li Z."/>
            <person name="Guo J."/>
            <person name="Li S."/>
            <person name="Chen X."/>
            <person name="Wang C."/>
            <person name="Dai X."/>
            <person name="Yang H."/>
            <person name="Song W."/>
            <person name="Hou L."/>
            <person name="Xu J."/>
            <person name="Tong Z."/>
            <person name="Xu A."/>
            <person name="Yuan X."/>
            <person name="Wang W."/>
            <person name="Yang Q."/>
            <person name="Chen L."/>
            <person name="Sun Z."/>
            <person name="Wang K."/>
            <person name="Pan B."/>
            <person name="Chen J."/>
            <person name="Bao Y."/>
            <person name="Liu F."/>
            <person name="Qi X."/>
            <person name="Gang D.R."/>
            <person name="Wen J."/>
            <person name="Li J."/>
        </authorList>
    </citation>
    <scope>NUCLEOTIDE SEQUENCE</scope>
    <source>
        <strain evidence="2">Dzin_1.0</strain>
    </source>
</reference>
<feature type="compositionally biased region" description="Basic and acidic residues" evidence="1">
    <location>
        <begin position="146"/>
        <end position="155"/>
    </location>
</feature>
<protein>
    <submittedName>
        <fullName evidence="2">Uncharacterized protein</fullName>
    </submittedName>
</protein>
<dbReference type="Proteomes" id="UP001085076">
    <property type="component" value="Miscellaneous, Linkage group lg01"/>
</dbReference>
<dbReference type="AlphaFoldDB" id="A0A9D5D4H9"/>
<name>A0A9D5D4H9_9LILI</name>
<organism evidence="2 3">
    <name type="scientific">Dioscorea zingiberensis</name>
    <dbReference type="NCBI Taxonomy" id="325984"/>
    <lineage>
        <taxon>Eukaryota</taxon>
        <taxon>Viridiplantae</taxon>
        <taxon>Streptophyta</taxon>
        <taxon>Embryophyta</taxon>
        <taxon>Tracheophyta</taxon>
        <taxon>Spermatophyta</taxon>
        <taxon>Magnoliopsida</taxon>
        <taxon>Liliopsida</taxon>
        <taxon>Dioscoreales</taxon>
        <taxon>Dioscoreaceae</taxon>
        <taxon>Dioscorea</taxon>
    </lineage>
</organism>
<reference evidence="2" key="1">
    <citation type="submission" date="2021-03" db="EMBL/GenBank/DDBJ databases">
        <authorList>
            <person name="Li Z."/>
            <person name="Yang C."/>
        </authorList>
    </citation>
    <scope>NUCLEOTIDE SEQUENCE</scope>
    <source>
        <strain evidence="2">Dzin_1.0</strain>
        <tissue evidence="2">Leaf</tissue>
    </source>
</reference>
<feature type="compositionally biased region" description="Basic and acidic residues" evidence="1">
    <location>
        <begin position="104"/>
        <end position="120"/>
    </location>
</feature>
<keyword evidence="3" id="KW-1185">Reference proteome</keyword>
<dbReference type="PANTHER" id="PTHR33870:SF4">
    <property type="entry name" value="CARDIOMYOPATHY-ASSOCIATED PROTEIN"/>
    <property type="match status" value="1"/>
</dbReference>
<accession>A0A9D5D4H9</accession>
<gene>
    <name evidence="2" type="ORF">J5N97_003636</name>
</gene>
<sequence length="175" mass="19296">MWNKEERSMKIQLEATTLIEGDVNASDEKEIHGEKKVDEDDYQGQVVNREFSAANSDQILFADGEDVIHAPSKGQSEFEAPQIKMDEPALGNHFASSLGSPYQHIERHDASSDSESDRAESSSPDASMADILPMLDELHPLLYSEHPQHAHKDINNSDAASQSSSDESESLDSRG</sequence>
<comment type="caution">
    <text evidence="2">The sequence shown here is derived from an EMBL/GenBank/DDBJ whole genome shotgun (WGS) entry which is preliminary data.</text>
</comment>
<dbReference type="PANTHER" id="PTHR33870">
    <property type="entry name" value="CARDIOMYOPATHY-ASSOCIATED PROTEIN"/>
    <property type="match status" value="1"/>
</dbReference>
<dbReference type="EMBL" id="JAGGNH010000001">
    <property type="protein sequence ID" value="KAJ0985280.1"/>
    <property type="molecule type" value="Genomic_DNA"/>
</dbReference>